<dbReference type="KEGG" id="cput:CONPUDRAFT_158809"/>
<evidence type="ECO:0000256" key="1">
    <source>
        <dbReference type="SAM" id="MobiDB-lite"/>
    </source>
</evidence>
<dbReference type="AlphaFoldDB" id="A0A5M3M9W0"/>
<reference evidence="3" key="1">
    <citation type="journal article" date="2012" name="Science">
        <title>The Paleozoic origin of enzymatic lignin decomposition reconstructed from 31 fungal genomes.</title>
        <authorList>
            <person name="Floudas D."/>
            <person name="Binder M."/>
            <person name="Riley R."/>
            <person name="Barry K."/>
            <person name="Blanchette R.A."/>
            <person name="Henrissat B."/>
            <person name="Martinez A.T."/>
            <person name="Otillar R."/>
            <person name="Spatafora J.W."/>
            <person name="Yadav J.S."/>
            <person name="Aerts A."/>
            <person name="Benoit I."/>
            <person name="Boyd A."/>
            <person name="Carlson A."/>
            <person name="Copeland A."/>
            <person name="Coutinho P.M."/>
            <person name="de Vries R.P."/>
            <person name="Ferreira P."/>
            <person name="Findley K."/>
            <person name="Foster B."/>
            <person name="Gaskell J."/>
            <person name="Glotzer D."/>
            <person name="Gorecki P."/>
            <person name="Heitman J."/>
            <person name="Hesse C."/>
            <person name="Hori C."/>
            <person name="Igarashi K."/>
            <person name="Jurgens J.A."/>
            <person name="Kallen N."/>
            <person name="Kersten P."/>
            <person name="Kohler A."/>
            <person name="Kuees U."/>
            <person name="Kumar T.K.A."/>
            <person name="Kuo A."/>
            <person name="LaButti K."/>
            <person name="Larrondo L.F."/>
            <person name="Lindquist E."/>
            <person name="Ling A."/>
            <person name="Lombard V."/>
            <person name="Lucas S."/>
            <person name="Lundell T."/>
            <person name="Martin R."/>
            <person name="McLaughlin D.J."/>
            <person name="Morgenstern I."/>
            <person name="Morin E."/>
            <person name="Murat C."/>
            <person name="Nagy L.G."/>
            <person name="Nolan M."/>
            <person name="Ohm R.A."/>
            <person name="Patyshakuliyeva A."/>
            <person name="Rokas A."/>
            <person name="Ruiz-Duenas F.J."/>
            <person name="Sabat G."/>
            <person name="Salamov A."/>
            <person name="Samejima M."/>
            <person name="Schmutz J."/>
            <person name="Slot J.C."/>
            <person name="St John F."/>
            <person name="Stenlid J."/>
            <person name="Sun H."/>
            <person name="Sun S."/>
            <person name="Syed K."/>
            <person name="Tsang A."/>
            <person name="Wiebenga A."/>
            <person name="Young D."/>
            <person name="Pisabarro A."/>
            <person name="Eastwood D.C."/>
            <person name="Martin F."/>
            <person name="Cullen D."/>
            <person name="Grigoriev I.V."/>
            <person name="Hibbett D.S."/>
        </authorList>
    </citation>
    <scope>NUCLEOTIDE SEQUENCE [LARGE SCALE GENOMIC DNA]</scope>
    <source>
        <strain evidence="3">RWD-64-598 SS2</strain>
    </source>
</reference>
<comment type="caution">
    <text evidence="2">The sequence shown here is derived from an EMBL/GenBank/DDBJ whole genome shotgun (WGS) entry which is preliminary data.</text>
</comment>
<protein>
    <submittedName>
        <fullName evidence="2">Uncharacterized protein</fullName>
    </submittedName>
</protein>
<feature type="region of interest" description="Disordered" evidence="1">
    <location>
        <begin position="343"/>
        <end position="372"/>
    </location>
</feature>
<proteinExistence type="predicted"/>
<dbReference type="EMBL" id="JH711587">
    <property type="protein sequence ID" value="EIW76038.1"/>
    <property type="molecule type" value="Genomic_DNA"/>
</dbReference>
<evidence type="ECO:0000313" key="2">
    <source>
        <dbReference type="EMBL" id="EIW76038.1"/>
    </source>
</evidence>
<gene>
    <name evidence="2" type="ORF">CONPUDRAFT_158809</name>
</gene>
<dbReference type="GeneID" id="19203977"/>
<feature type="compositionally biased region" description="Polar residues" evidence="1">
    <location>
        <begin position="362"/>
        <end position="372"/>
    </location>
</feature>
<accession>A0A5M3M9W0</accession>
<sequence>MIVSELEALSACHQVEGMVVLVHRSLNIPMEPKFFATNKPVNQHLQIHYHAELNKFTGTMESAMIGNNHPWNSSNNNYKQKQKFAKTRFCSRLSQALIDATAKMSAVMEYAQYESLVIGQFNVKLVGWEHNKWGNPGGLKGGLIPLMKLADVVESGQCHFVPISDKEVEERCQHIKAGEVLTLDKEPPYPLPPANPALANSNAASSVLALEGSPLLADVVSLRHPLSSPPPSGSSTSSGSPSTPEETQPMPEHSIPPAVAAIFAQIRGRLPPSSDAPPPPPESMLLPSVDNPMECVSQPDTLTAPPAKAQTASVPVVPIATESKPLVRGGNCKCLAKPSANALANKHPWHSGPCNAKAGQKSAETMSSDVDN</sequence>
<name>A0A5M3M9W0_CONPW</name>
<dbReference type="OrthoDB" id="2682105at2759"/>
<organism evidence="2 3">
    <name type="scientific">Coniophora puteana (strain RWD-64-598)</name>
    <name type="common">Brown rot fungus</name>
    <dbReference type="NCBI Taxonomy" id="741705"/>
    <lineage>
        <taxon>Eukaryota</taxon>
        <taxon>Fungi</taxon>
        <taxon>Dikarya</taxon>
        <taxon>Basidiomycota</taxon>
        <taxon>Agaricomycotina</taxon>
        <taxon>Agaricomycetes</taxon>
        <taxon>Agaricomycetidae</taxon>
        <taxon>Boletales</taxon>
        <taxon>Coniophorineae</taxon>
        <taxon>Coniophoraceae</taxon>
        <taxon>Coniophora</taxon>
    </lineage>
</organism>
<feature type="region of interest" description="Disordered" evidence="1">
    <location>
        <begin position="222"/>
        <end position="253"/>
    </location>
</feature>
<feature type="compositionally biased region" description="Low complexity" evidence="1">
    <location>
        <begin position="233"/>
        <end position="244"/>
    </location>
</feature>
<evidence type="ECO:0000313" key="3">
    <source>
        <dbReference type="Proteomes" id="UP000053558"/>
    </source>
</evidence>
<keyword evidence="3" id="KW-1185">Reference proteome</keyword>
<dbReference type="Proteomes" id="UP000053558">
    <property type="component" value="Unassembled WGS sequence"/>
</dbReference>
<dbReference type="RefSeq" id="XP_007774021.1">
    <property type="nucleotide sequence ID" value="XM_007775831.1"/>
</dbReference>